<dbReference type="OrthoDB" id="5645220at2"/>
<accession>K6Y5R4</accession>
<dbReference type="Pfam" id="PF25967">
    <property type="entry name" value="RND-MFP_C"/>
    <property type="match status" value="1"/>
</dbReference>
<dbReference type="PANTHER" id="PTHR30469">
    <property type="entry name" value="MULTIDRUG RESISTANCE PROTEIN MDTA"/>
    <property type="match status" value="1"/>
</dbReference>
<dbReference type="InterPro" id="IPR058627">
    <property type="entry name" value="MdtA-like_C"/>
</dbReference>
<dbReference type="RefSeq" id="WP_006010083.1">
    <property type="nucleotide sequence ID" value="NZ_AUAV01000026.1"/>
</dbReference>
<keyword evidence="1" id="KW-0175">Coiled coil</keyword>
<dbReference type="STRING" id="1121922.GCA_000428905_03769"/>
<dbReference type="GO" id="GO:1990281">
    <property type="term" value="C:efflux pump complex"/>
    <property type="evidence" value="ECO:0007669"/>
    <property type="project" value="TreeGrafter"/>
</dbReference>
<dbReference type="PANTHER" id="PTHR30469:SF12">
    <property type="entry name" value="MULTIDRUG RESISTANCE PROTEIN MDTA"/>
    <property type="match status" value="1"/>
</dbReference>
<dbReference type="SUPFAM" id="SSF111369">
    <property type="entry name" value="HlyD-like secretion proteins"/>
    <property type="match status" value="2"/>
</dbReference>
<dbReference type="AlphaFoldDB" id="K6Y5R4"/>
<dbReference type="Gene3D" id="2.40.50.100">
    <property type="match status" value="1"/>
</dbReference>
<comment type="caution">
    <text evidence="3">The sequence shown here is derived from an EMBL/GenBank/DDBJ whole genome shotgun (WGS) entry which is preliminary data.</text>
</comment>
<proteinExistence type="predicted"/>
<evidence type="ECO:0000256" key="1">
    <source>
        <dbReference type="SAM" id="Coils"/>
    </source>
</evidence>
<evidence type="ECO:0000259" key="2">
    <source>
        <dbReference type="Pfam" id="PF25967"/>
    </source>
</evidence>
<dbReference type="Gene3D" id="1.10.287.470">
    <property type="entry name" value="Helix hairpin bin"/>
    <property type="match status" value="1"/>
</dbReference>
<gene>
    <name evidence="3" type="ORF">GPAL_1251</name>
</gene>
<dbReference type="Gene3D" id="2.40.420.20">
    <property type="match status" value="1"/>
</dbReference>
<name>K6Y5R4_9ALTE</name>
<protein>
    <recommendedName>
        <fullName evidence="2">Multidrug resistance protein MdtA-like C-terminal permuted SH3 domain-containing protein</fullName>
    </recommendedName>
</protein>
<sequence>MKKTLKNFIFLPVIIAAALAFVFIQVKSKQAIEHQDVEFPVKTVEVLTVKKIPFRTRAVAYGNVEPATVLKAKSEVNGKISYIHPELKQGGSLPKGTTVLKIETTTFEISLDSSKAGLASSQSSLKQIEAEEISAKRSLQIAQKNWNLELAELERVKVLVEARTLARNQLNIEEQKVLQLSSTVQDLQGKVDTYASRKASIRAQIKQSKSQVDQSEDSLIRTEIVLPFDARIGSVSVDVGEFVAAGGQLFEALGIEAVEINAQLPIKHLRPLATTMNASDNTPLANLQDSANLQKAVAQWNLEAKVRIVGGDLNTVWDGVLLRISESVDPIRDTLGLVVAVDNPYKGVIPGVRPPLLKGMYASVEFLAQARDMLVIPRKALHEGRVYVVGKENTLSIRPVQINYSQGQLVVIKDGLEEGDKIITSDLVPVIEGIKLELIESDEFQKEIAALALGIK</sequence>
<dbReference type="Gene3D" id="2.40.30.170">
    <property type="match status" value="1"/>
</dbReference>
<dbReference type="GO" id="GO:0015562">
    <property type="term" value="F:efflux transmembrane transporter activity"/>
    <property type="evidence" value="ECO:0007669"/>
    <property type="project" value="TreeGrafter"/>
</dbReference>
<dbReference type="Proteomes" id="UP000006251">
    <property type="component" value="Unassembled WGS sequence"/>
</dbReference>
<dbReference type="EMBL" id="BAEQ01000023">
    <property type="protein sequence ID" value="GAC28124.1"/>
    <property type="molecule type" value="Genomic_DNA"/>
</dbReference>
<organism evidence="3 4">
    <name type="scientific">Brumicola pallidula DSM 14239 = ACAM 615</name>
    <dbReference type="NCBI Taxonomy" id="1121922"/>
    <lineage>
        <taxon>Bacteria</taxon>
        <taxon>Pseudomonadati</taxon>
        <taxon>Pseudomonadota</taxon>
        <taxon>Gammaproteobacteria</taxon>
        <taxon>Alteromonadales</taxon>
        <taxon>Alteromonadaceae</taxon>
        <taxon>Brumicola</taxon>
    </lineage>
</organism>
<feature type="coiled-coil region" evidence="1">
    <location>
        <begin position="125"/>
        <end position="156"/>
    </location>
</feature>
<feature type="domain" description="Multidrug resistance protein MdtA-like C-terminal permuted SH3" evidence="2">
    <location>
        <begin position="374"/>
        <end position="427"/>
    </location>
</feature>
<evidence type="ECO:0000313" key="4">
    <source>
        <dbReference type="Proteomes" id="UP000006251"/>
    </source>
</evidence>
<evidence type="ECO:0000313" key="3">
    <source>
        <dbReference type="EMBL" id="GAC28124.1"/>
    </source>
</evidence>
<reference evidence="4" key="1">
    <citation type="journal article" date="2014" name="Environ. Microbiol.">
        <title>Comparative genomics of the marine bacterial genus Glaciecola reveals the high degree of genomic diversity and genomic characteristic for cold adaptation.</title>
        <authorList>
            <person name="Qin Q.L."/>
            <person name="Xie B.B."/>
            <person name="Yu Y."/>
            <person name="Shu Y.L."/>
            <person name="Rong J.C."/>
            <person name="Zhang Y.J."/>
            <person name="Zhao D.L."/>
            <person name="Chen X.L."/>
            <person name="Zhang X.Y."/>
            <person name="Chen B."/>
            <person name="Zhou B.C."/>
            <person name="Zhang Y.Z."/>
        </authorList>
    </citation>
    <scope>NUCLEOTIDE SEQUENCE [LARGE SCALE GENOMIC DNA]</scope>
    <source>
        <strain evidence="4">ACAM 615</strain>
    </source>
</reference>
<keyword evidence="4" id="KW-1185">Reference proteome</keyword>